<keyword evidence="1" id="KW-0723">Serine/threonine-protein kinase</keyword>
<evidence type="ECO:0000256" key="2">
    <source>
        <dbReference type="ARBA" id="ARBA00022679"/>
    </source>
</evidence>
<keyword evidence="5" id="KW-0067">ATP-binding</keyword>
<sequence>MFQSRTEEGNPINIPSSFNGYKIVDLIDTGSSSIIVLVENQSTHERFAAKIIPKEYGINDNKIEYVNNEIKILKTLSHPNIVKYIDSFEIKNNDKEFIVLITEYCEKGNLLSYIENENALNENMKKKIIRELLSGVQYLHEKGISHGDIKVENVLLNSDFTVKLCDFGFSRTLIVVGDDYKNGTLYYAAPELFYKGYFNALKADIYAIGITIYSFFELQFPYKGENDEEIIKQIIKGQLTYSENMNDKLKKLIQQCTNMNPQLRPSIENILNNEYLSIKLQPEKKIDVHRFEKVNNLF</sequence>
<name>A0ABR2JRA0_9EUKA</name>
<evidence type="ECO:0000313" key="7">
    <source>
        <dbReference type="EMBL" id="KAK8880968.1"/>
    </source>
</evidence>
<dbReference type="InterPro" id="IPR011009">
    <property type="entry name" value="Kinase-like_dom_sf"/>
</dbReference>
<keyword evidence="8" id="KW-1185">Reference proteome</keyword>
<dbReference type="Gene3D" id="1.10.510.10">
    <property type="entry name" value="Transferase(Phosphotransferase) domain 1"/>
    <property type="match status" value="1"/>
</dbReference>
<proteinExistence type="predicted"/>
<evidence type="ECO:0000259" key="6">
    <source>
        <dbReference type="PROSITE" id="PS50011"/>
    </source>
</evidence>
<reference evidence="7 8" key="1">
    <citation type="submission" date="2024-04" db="EMBL/GenBank/DDBJ databases">
        <title>Tritrichomonas musculus Genome.</title>
        <authorList>
            <person name="Alves-Ferreira E."/>
            <person name="Grigg M."/>
            <person name="Lorenzi H."/>
            <person name="Galac M."/>
        </authorList>
    </citation>
    <scope>NUCLEOTIDE SEQUENCE [LARGE SCALE GENOMIC DNA]</scope>
    <source>
        <strain evidence="7 8">EAF2021</strain>
    </source>
</reference>
<keyword evidence="3" id="KW-0547">Nucleotide-binding</keyword>
<dbReference type="PROSITE" id="PS50011">
    <property type="entry name" value="PROTEIN_KINASE_DOM"/>
    <property type="match status" value="1"/>
</dbReference>
<organism evidence="7 8">
    <name type="scientific">Tritrichomonas musculus</name>
    <dbReference type="NCBI Taxonomy" id="1915356"/>
    <lineage>
        <taxon>Eukaryota</taxon>
        <taxon>Metamonada</taxon>
        <taxon>Parabasalia</taxon>
        <taxon>Tritrichomonadida</taxon>
        <taxon>Tritrichomonadidae</taxon>
        <taxon>Tritrichomonas</taxon>
    </lineage>
</organism>
<dbReference type="InterPro" id="IPR000719">
    <property type="entry name" value="Prot_kinase_dom"/>
</dbReference>
<feature type="domain" description="Protein kinase" evidence="6">
    <location>
        <begin position="21"/>
        <end position="276"/>
    </location>
</feature>
<protein>
    <recommendedName>
        <fullName evidence="6">Protein kinase domain-containing protein</fullName>
    </recommendedName>
</protein>
<dbReference type="Pfam" id="PF00069">
    <property type="entry name" value="Pkinase"/>
    <property type="match status" value="1"/>
</dbReference>
<comment type="caution">
    <text evidence="7">The sequence shown here is derived from an EMBL/GenBank/DDBJ whole genome shotgun (WGS) entry which is preliminary data.</text>
</comment>
<dbReference type="EMBL" id="JAPFFF010000010">
    <property type="protein sequence ID" value="KAK8880968.1"/>
    <property type="molecule type" value="Genomic_DNA"/>
</dbReference>
<dbReference type="PANTHER" id="PTHR24345:SF0">
    <property type="entry name" value="CELL CYCLE SERINE_THREONINE-PROTEIN KINASE CDC5_MSD2"/>
    <property type="match status" value="1"/>
</dbReference>
<evidence type="ECO:0000256" key="4">
    <source>
        <dbReference type="ARBA" id="ARBA00022777"/>
    </source>
</evidence>
<dbReference type="SUPFAM" id="SSF56112">
    <property type="entry name" value="Protein kinase-like (PK-like)"/>
    <property type="match status" value="1"/>
</dbReference>
<dbReference type="PANTHER" id="PTHR24345">
    <property type="entry name" value="SERINE/THREONINE-PROTEIN KINASE PLK"/>
    <property type="match status" value="1"/>
</dbReference>
<evidence type="ECO:0000256" key="5">
    <source>
        <dbReference type="ARBA" id="ARBA00022840"/>
    </source>
</evidence>
<dbReference type="SMART" id="SM00220">
    <property type="entry name" value="S_TKc"/>
    <property type="match status" value="1"/>
</dbReference>
<keyword evidence="2" id="KW-0808">Transferase</keyword>
<evidence type="ECO:0000256" key="3">
    <source>
        <dbReference type="ARBA" id="ARBA00022741"/>
    </source>
</evidence>
<gene>
    <name evidence="7" type="ORF">M9Y10_003674</name>
</gene>
<evidence type="ECO:0000313" key="8">
    <source>
        <dbReference type="Proteomes" id="UP001470230"/>
    </source>
</evidence>
<dbReference type="Proteomes" id="UP001470230">
    <property type="component" value="Unassembled WGS sequence"/>
</dbReference>
<dbReference type="InterPro" id="IPR008271">
    <property type="entry name" value="Ser/Thr_kinase_AS"/>
</dbReference>
<keyword evidence="4" id="KW-0418">Kinase</keyword>
<dbReference type="PROSITE" id="PS00108">
    <property type="entry name" value="PROTEIN_KINASE_ST"/>
    <property type="match status" value="1"/>
</dbReference>
<accession>A0ABR2JRA0</accession>
<evidence type="ECO:0000256" key="1">
    <source>
        <dbReference type="ARBA" id="ARBA00022527"/>
    </source>
</evidence>